<sequence length="133" mass="14919">MSLITHAFAHNDLSPGFVASPPPGRRKRRQQTQLRSRKAGSGNIFSNVNLWQLQRLFRAAGDHDAEQRAKLVWGLGDEADLAQALIGLRARSHRKRLRTNERSGTAERPVPVSSGLRRGGESNPDRYLHQILH</sequence>
<dbReference type="InterPro" id="IPR039579">
    <property type="entry name" value="AVPI1"/>
</dbReference>
<dbReference type="Proteomes" id="UP000265180">
    <property type="component" value="Chromosome 15"/>
</dbReference>
<dbReference type="Pfam" id="PF15063">
    <property type="entry name" value="TC1"/>
    <property type="match status" value="1"/>
</dbReference>
<dbReference type="PANTHER" id="PTHR14350">
    <property type="entry name" value="ARGININE VASOPRESSIN-INDUCED PROTEIN 1"/>
    <property type="match status" value="1"/>
</dbReference>
<accession>A0A3P9LQW2</accession>
<evidence type="ECO:0000256" key="4">
    <source>
        <dbReference type="SAM" id="MobiDB-lite"/>
    </source>
</evidence>
<proteinExistence type="predicted"/>
<feature type="region of interest" description="Disordered" evidence="4">
    <location>
        <begin position="92"/>
        <end position="133"/>
    </location>
</feature>
<evidence type="ECO:0000313" key="6">
    <source>
        <dbReference type="Ensembl" id="ENSORLP00020023012.1"/>
    </source>
</evidence>
<protein>
    <recommendedName>
        <fullName evidence="2">Arginine vasopressin-induced protein 1</fullName>
    </recommendedName>
</protein>
<evidence type="ECO:0000256" key="2">
    <source>
        <dbReference type="ARBA" id="ARBA00020697"/>
    </source>
</evidence>
<evidence type="ECO:0000259" key="5">
    <source>
        <dbReference type="Pfam" id="PF15063"/>
    </source>
</evidence>
<reference evidence="6" key="3">
    <citation type="submission" date="2025-08" db="UniProtKB">
        <authorList>
            <consortium name="Ensembl"/>
        </authorList>
    </citation>
    <scope>IDENTIFICATION</scope>
    <source>
        <strain evidence="6">HNI</strain>
    </source>
</reference>
<dbReference type="InterPro" id="IPR020282">
    <property type="entry name" value="Avpi1/C8orf4_dom"/>
</dbReference>
<evidence type="ECO:0000256" key="3">
    <source>
        <dbReference type="ARBA" id="ARBA00023306"/>
    </source>
</evidence>
<dbReference type="Ensembl" id="ENSORLT00020010662.1">
    <property type="protein sequence ID" value="ENSORLP00020023012.1"/>
    <property type="gene ID" value="ENSORLG00020003588.1"/>
</dbReference>
<evidence type="ECO:0000256" key="1">
    <source>
        <dbReference type="ARBA" id="ARBA00002403"/>
    </source>
</evidence>
<feature type="compositionally biased region" description="Basic and acidic residues" evidence="4">
    <location>
        <begin position="118"/>
        <end position="133"/>
    </location>
</feature>
<name>A0A3P9LQW2_ORYLA</name>
<feature type="compositionally biased region" description="Basic residues" evidence="4">
    <location>
        <begin position="24"/>
        <end position="38"/>
    </location>
</feature>
<feature type="domain" description="Arginine vasopressin-induced protein 1/transcriptional and immune response regulator" evidence="5">
    <location>
        <begin position="28"/>
        <end position="89"/>
    </location>
</feature>
<evidence type="ECO:0000313" key="7">
    <source>
        <dbReference type="Proteomes" id="UP000265180"/>
    </source>
</evidence>
<keyword evidence="3" id="KW-0131">Cell cycle</keyword>
<dbReference type="AlphaFoldDB" id="A0A3P9LQW2"/>
<reference key="1">
    <citation type="journal article" date="2007" name="Nature">
        <title>The medaka draft genome and insights into vertebrate genome evolution.</title>
        <authorList>
            <person name="Kasahara M."/>
            <person name="Naruse K."/>
            <person name="Sasaki S."/>
            <person name="Nakatani Y."/>
            <person name="Qu W."/>
            <person name="Ahsan B."/>
            <person name="Yamada T."/>
            <person name="Nagayasu Y."/>
            <person name="Doi K."/>
            <person name="Kasai Y."/>
            <person name="Jindo T."/>
            <person name="Kobayashi D."/>
            <person name="Shimada A."/>
            <person name="Toyoda A."/>
            <person name="Kuroki Y."/>
            <person name="Fujiyama A."/>
            <person name="Sasaki T."/>
            <person name="Shimizu A."/>
            <person name="Asakawa S."/>
            <person name="Shimizu N."/>
            <person name="Hashimoto S."/>
            <person name="Yang J."/>
            <person name="Lee Y."/>
            <person name="Matsushima K."/>
            <person name="Sugano S."/>
            <person name="Sakaizumi M."/>
            <person name="Narita T."/>
            <person name="Ohishi K."/>
            <person name="Haga S."/>
            <person name="Ohta F."/>
            <person name="Nomoto H."/>
            <person name="Nogata K."/>
            <person name="Morishita T."/>
            <person name="Endo T."/>
            <person name="Shin-I T."/>
            <person name="Takeda H."/>
            <person name="Morishita S."/>
            <person name="Kohara Y."/>
        </authorList>
    </citation>
    <scope>NUCLEOTIDE SEQUENCE [LARGE SCALE GENOMIC DNA]</scope>
    <source>
        <strain>Hd-rR</strain>
    </source>
</reference>
<feature type="region of interest" description="Disordered" evidence="4">
    <location>
        <begin position="13"/>
        <end position="39"/>
    </location>
</feature>
<comment type="function">
    <text evidence="1">May be involved in MAP kinase activation, epithelial sodium channel (ENaC) down-regulation and cell cycling.</text>
</comment>
<organism evidence="6 7">
    <name type="scientific">Oryzias latipes</name>
    <name type="common">Japanese rice fish</name>
    <name type="synonym">Japanese killifish</name>
    <dbReference type="NCBI Taxonomy" id="8090"/>
    <lineage>
        <taxon>Eukaryota</taxon>
        <taxon>Metazoa</taxon>
        <taxon>Chordata</taxon>
        <taxon>Craniata</taxon>
        <taxon>Vertebrata</taxon>
        <taxon>Euteleostomi</taxon>
        <taxon>Actinopterygii</taxon>
        <taxon>Neopterygii</taxon>
        <taxon>Teleostei</taxon>
        <taxon>Neoteleostei</taxon>
        <taxon>Acanthomorphata</taxon>
        <taxon>Ovalentaria</taxon>
        <taxon>Atherinomorphae</taxon>
        <taxon>Beloniformes</taxon>
        <taxon>Adrianichthyidae</taxon>
        <taxon>Oryziinae</taxon>
        <taxon>Oryzias</taxon>
    </lineage>
</organism>
<reference evidence="6" key="4">
    <citation type="submission" date="2025-09" db="UniProtKB">
        <authorList>
            <consortium name="Ensembl"/>
        </authorList>
    </citation>
    <scope>IDENTIFICATION</scope>
    <source>
        <strain evidence="6">HNI</strain>
    </source>
</reference>
<reference evidence="6 7" key="2">
    <citation type="submission" date="2017-04" db="EMBL/GenBank/DDBJ databases">
        <title>CpG methylation of centromeres and impact of large insertions on vertebrate speciation.</title>
        <authorList>
            <person name="Ichikawa K."/>
            <person name="Yoshimura J."/>
            <person name="Morishita S."/>
        </authorList>
    </citation>
    <scope>NUCLEOTIDE SEQUENCE</scope>
    <source>
        <strain evidence="6 7">HNI</strain>
    </source>
</reference>